<keyword evidence="3" id="KW-1185">Reference proteome</keyword>
<evidence type="ECO:0000313" key="2">
    <source>
        <dbReference type="EMBL" id="GBO28990.1"/>
    </source>
</evidence>
<dbReference type="InterPro" id="IPR003151">
    <property type="entry name" value="PIK-rel_kinase_FAT"/>
</dbReference>
<reference evidence="2 3" key="1">
    <citation type="journal article" date="2019" name="Sci. Rep.">
        <title>Orb-weaving spider Araneus ventricosus genome elucidates the spidroin gene catalogue.</title>
        <authorList>
            <person name="Kono N."/>
            <person name="Nakamura H."/>
            <person name="Ohtoshi R."/>
            <person name="Moran D.A.P."/>
            <person name="Shinohara A."/>
            <person name="Yoshida Y."/>
            <person name="Fujiwara M."/>
            <person name="Mori M."/>
            <person name="Tomita M."/>
            <person name="Arakawa K."/>
        </authorList>
    </citation>
    <scope>NUCLEOTIDE SEQUENCE [LARGE SCALE GENOMIC DNA]</scope>
</reference>
<keyword evidence="2" id="KW-0808">Transferase</keyword>
<evidence type="ECO:0000313" key="3">
    <source>
        <dbReference type="Proteomes" id="UP000499080"/>
    </source>
</evidence>
<dbReference type="Pfam" id="PF02259">
    <property type="entry name" value="FAT"/>
    <property type="match status" value="1"/>
</dbReference>
<comment type="caution">
    <text evidence="2">The sequence shown here is derived from an EMBL/GenBank/DDBJ whole genome shotgun (WGS) entry which is preliminary data.</text>
</comment>
<accession>A0A4Y2VYK5</accession>
<dbReference type="GO" id="GO:0016301">
    <property type="term" value="F:kinase activity"/>
    <property type="evidence" value="ECO:0007669"/>
    <property type="project" value="UniProtKB-KW"/>
</dbReference>
<feature type="domain" description="PIK-related kinase FAT" evidence="1">
    <location>
        <begin position="2"/>
        <end position="92"/>
    </location>
</feature>
<sequence length="103" mass="11716">SWLKYASLCRRAGRLAMSNRTLVMLLGVDPSTNPDVPLPCTHPQVTFAYIKHTWKSNHKQNALNQLLNFVNVSLVSQEYRNMNNGGPSSEITKLLSRYGYIMF</sequence>
<feature type="non-terminal residue" evidence="2">
    <location>
        <position position="1"/>
    </location>
</feature>
<protein>
    <submittedName>
        <fullName evidence="2">Serine/threonine-protein kinase mTOR</fullName>
    </submittedName>
</protein>
<evidence type="ECO:0000259" key="1">
    <source>
        <dbReference type="Pfam" id="PF02259"/>
    </source>
</evidence>
<keyword evidence="2" id="KW-0418">Kinase</keyword>
<name>A0A4Y2VYK5_ARAVE</name>
<dbReference type="OrthoDB" id="2250022at2759"/>
<organism evidence="2 3">
    <name type="scientific">Araneus ventricosus</name>
    <name type="common">Orbweaver spider</name>
    <name type="synonym">Epeira ventricosa</name>
    <dbReference type="NCBI Taxonomy" id="182803"/>
    <lineage>
        <taxon>Eukaryota</taxon>
        <taxon>Metazoa</taxon>
        <taxon>Ecdysozoa</taxon>
        <taxon>Arthropoda</taxon>
        <taxon>Chelicerata</taxon>
        <taxon>Arachnida</taxon>
        <taxon>Araneae</taxon>
        <taxon>Araneomorphae</taxon>
        <taxon>Entelegynae</taxon>
        <taxon>Araneoidea</taxon>
        <taxon>Araneidae</taxon>
        <taxon>Araneus</taxon>
    </lineage>
</organism>
<dbReference type="Proteomes" id="UP000499080">
    <property type="component" value="Unassembled WGS sequence"/>
</dbReference>
<proteinExistence type="predicted"/>
<dbReference type="EMBL" id="BGPR01052122">
    <property type="protein sequence ID" value="GBO28990.1"/>
    <property type="molecule type" value="Genomic_DNA"/>
</dbReference>
<dbReference type="AlphaFoldDB" id="A0A4Y2VYK5"/>
<gene>
    <name evidence="2" type="primary">Mtor_3</name>
    <name evidence="2" type="ORF">AVEN_215901_1</name>
</gene>